<keyword evidence="4 8" id="KW-0819">tRNA processing</keyword>
<dbReference type="Gene3D" id="3.30.465.60">
    <property type="match status" value="1"/>
</dbReference>
<evidence type="ECO:0000259" key="9">
    <source>
        <dbReference type="SMART" id="SM00977"/>
    </source>
</evidence>
<protein>
    <recommendedName>
        <fullName evidence="8">tRNA(Ile)-lysidine synthase</fullName>
        <ecNumber evidence="8">6.3.4.19</ecNumber>
    </recommendedName>
    <alternativeName>
        <fullName evidence="8">tRNA(Ile)-2-lysyl-cytidine synthase</fullName>
    </alternativeName>
    <alternativeName>
        <fullName evidence="8">tRNA(Ile)-lysidine synthetase</fullName>
    </alternativeName>
</protein>
<comment type="subcellular location">
    <subcellularLocation>
        <location evidence="1 8">Cytoplasm</location>
    </subcellularLocation>
</comment>
<dbReference type="InterPro" id="IPR012795">
    <property type="entry name" value="tRNA_Ile_lys_synt_N"/>
</dbReference>
<dbReference type="EC" id="6.3.4.19" evidence="8"/>
<evidence type="ECO:0000256" key="3">
    <source>
        <dbReference type="ARBA" id="ARBA00022598"/>
    </source>
</evidence>
<dbReference type="InterPro" id="IPR011063">
    <property type="entry name" value="TilS/TtcA_N"/>
</dbReference>
<gene>
    <name evidence="8 10" type="primary">tilS</name>
    <name evidence="10" type="ORF">E6C55_25155</name>
</gene>
<comment type="function">
    <text evidence="8">Ligates lysine onto the cytidine present at position 34 of the AUA codon-specific tRNA(Ile) that contains the anticodon CAU, in an ATP-dependent manner. Cytidine is converted to lysidine, thus changing the amino acid specificity of the tRNA from methionine to isoleucine.</text>
</comment>
<dbReference type="HAMAP" id="MF_01161">
    <property type="entry name" value="tRNA_Ile_lys_synt"/>
    <property type="match status" value="1"/>
</dbReference>
<keyword evidence="5 8" id="KW-0547">Nucleotide-binding</keyword>
<evidence type="ECO:0000313" key="10">
    <source>
        <dbReference type="EMBL" id="THF74512.1"/>
    </source>
</evidence>
<evidence type="ECO:0000256" key="4">
    <source>
        <dbReference type="ARBA" id="ARBA00022694"/>
    </source>
</evidence>
<dbReference type="NCBIfam" id="TIGR02433">
    <property type="entry name" value="lysidine_TilS_C"/>
    <property type="match status" value="1"/>
</dbReference>
<dbReference type="PANTHER" id="PTHR43033">
    <property type="entry name" value="TRNA(ILE)-LYSIDINE SYNTHASE-RELATED"/>
    <property type="match status" value="1"/>
</dbReference>
<accession>A0A4S4BJA8</accession>
<evidence type="ECO:0000256" key="7">
    <source>
        <dbReference type="ARBA" id="ARBA00048539"/>
    </source>
</evidence>
<dbReference type="SUPFAM" id="SSF56037">
    <property type="entry name" value="PheT/TilS domain"/>
    <property type="match status" value="1"/>
</dbReference>
<comment type="similarity">
    <text evidence="8">Belongs to the tRNA(Ile)-lysidine synthase family.</text>
</comment>
<keyword evidence="2 8" id="KW-0963">Cytoplasm</keyword>
<dbReference type="Pfam" id="PF01171">
    <property type="entry name" value="ATP_bind_3"/>
    <property type="match status" value="1"/>
</dbReference>
<organism evidence="10 11">
    <name type="scientific">Cohnella fermenti</name>
    <dbReference type="NCBI Taxonomy" id="2565925"/>
    <lineage>
        <taxon>Bacteria</taxon>
        <taxon>Bacillati</taxon>
        <taxon>Bacillota</taxon>
        <taxon>Bacilli</taxon>
        <taxon>Bacillales</taxon>
        <taxon>Paenibacillaceae</taxon>
        <taxon>Cohnella</taxon>
    </lineage>
</organism>
<dbReference type="OrthoDB" id="9807403at2"/>
<dbReference type="Proteomes" id="UP000310636">
    <property type="component" value="Unassembled WGS sequence"/>
</dbReference>
<evidence type="ECO:0000256" key="5">
    <source>
        <dbReference type="ARBA" id="ARBA00022741"/>
    </source>
</evidence>
<dbReference type="InterPro" id="IPR014729">
    <property type="entry name" value="Rossmann-like_a/b/a_fold"/>
</dbReference>
<dbReference type="SMART" id="SM00977">
    <property type="entry name" value="TilS_C"/>
    <property type="match status" value="1"/>
</dbReference>
<dbReference type="GO" id="GO:0032267">
    <property type="term" value="F:tRNA(Ile)-lysidine synthase activity"/>
    <property type="evidence" value="ECO:0007669"/>
    <property type="project" value="UniProtKB-EC"/>
</dbReference>
<reference evidence="10 11" key="1">
    <citation type="submission" date="2019-04" db="EMBL/GenBank/DDBJ databases">
        <title>Cohnella sp. nov. isolated from preserved vegetables.</title>
        <authorList>
            <person name="Lin S.-Y."/>
            <person name="Hung M.-H."/>
            <person name="Young C.-C."/>
        </authorList>
    </citation>
    <scope>NUCLEOTIDE SEQUENCE [LARGE SCALE GENOMIC DNA]</scope>
    <source>
        <strain evidence="10 11">CC-MHH1044</strain>
    </source>
</reference>
<dbReference type="InterPro" id="IPR015262">
    <property type="entry name" value="tRNA_Ile_lys_synt_subst-bd"/>
</dbReference>
<dbReference type="EMBL" id="SSOB01000040">
    <property type="protein sequence ID" value="THF74512.1"/>
    <property type="molecule type" value="Genomic_DNA"/>
</dbReference>
<dbReference type="Gene3D" id="3.40.50.620">
    <property type="entry name" value="HUPs"/>
    <property type="match status" value="1"/>
</dbReference>
<evidence type="ECO:0000256" key="6">
    <source>
        <dbReference type="ARBA" id="ARBA00022840"/>
    </source>
</evidence>
<comment type="catalytic activity">
    <reaction evidence="7 8">
        <text>cytidine(34) in tRNA(Ile2) + L-lysine + ATP = lysidine(34) in tRNA(Ile2) + AMP + diphosphate + H(+)</text>
        <dbReference type="Rhea" id="RHEA:43744"/>
        <dbReference type="Rhea" id="RHEA-COMP:10625"/>
        <dbReference type="Rhea" id="RHEA-COMP:10670"/>
        <dbReference type="ChEBI" id="CHEBI:15378"/>
        <dbReference type="ChEBI" id="CHEBI:30616"/>
        <dbReference type="ChEBI" id="CHEBI:32551"/>
        <dbReference type="ChEBI" id="CHEBI:33019"/>
        <dbReference type="ChEBI" id="CHEBI:82748"/>
        <dbReference type="ChEBI" id="CHEBI:83665"/>
        <dbReference type="ChEBI" id="CHEBI:456215"/>
        <dbReference type="EC" id="6.3.4.19"/>
    </reaction>
</comment>
<dbReference type="NCBIfam" id="TIGR02432">
    <property type="entry name" value="lysidine_TilS_N"/>
    <property type="match status" value="1"/>
</dbReference>
<evidence type="ECO:0000256" key="8">
    <source>
        <dbReference type="HAMAP-Rule" id="MF_01161"/>
    </source>
</evidence>
<keyword evidence="11" id="KW-1185">Reference proteome</keyword>
<dbReference type="InterPro" id="IPR012094">
    <property type="entry name" value="tRNA_Ile_lys_synt"/>
</dbReference>
<feature type="domain" description="Lysidine-tRNA(Ile) synthetase C-terminal" evidence="9">
    <location>
        <begin position="389"/>
        <end position="463"/>
    </location>
</feature>
<keyword evidence="3 8" id="KW-0436">Ligase</keyword>
<dbReference type="GO" id="GO:0005737">
    <property type="term" value="C:cytoplasm"/>
    <property type="evidence" value="ECO:0007669"/>
    <property type="project" value="UniProtKB-SubCell"/>
</dbReference>
<dbReference type="PANTHER" id="PTHR43033:SF1">
    <property type="entry name" value="TRNA(ILE)-LYSIDINE SYNTHASE-RELATED"/>
    <property type="match status" value="1"/>
</dbReference>
<name>A0A4S4BJA8_9BACL</name>
<dbReference type="Pfam" id="PF09179">
    <property type="entry name" value="TilS"/>
    <property type="match status" value="1"/>
</dbReference>
<evidence type="ECO:0000313" key="11">
    <source>
        <dbReference type="Proteomes" id="UP000310636"/>
    </source>
</evidence>
<sequence>MDELLLRFEEWTRDERWRQPGTAVLAAVSGGPDSMALLHLLKAVAETDGLAVIAGHVNHGFRGEESDAEEELVRKTAAEWGIPFEAATIDMPAYIEETRLSPQEASRERRYECLVGMARRGGASVIALAHHADDQAETVLMRIIRGTGIAGLAGIAASRGEKELELIRPLLRIPKCELLAYLSRNGIPYATDSSNAKSKYFRNAVRLEAMPCLERYNPRVREALIRLSESAATDNDYMEEEARRAYAASVTRAGEGWIVDRRRFCGLHVALQRRLIKLILNYAGPRAQIHDYGGVTEAAAAVAAEGSGTGRLDLGNGWVVVREYDRAYIGPLPESPGSFRYRVEQWDSLLPIPEARAALRFQRTFEACPAPAEYRREAYFDESKLRLPLAVRNRRAGDRFEPKGLNGSRKVQDMFVDAKVPRALRDSVPLLVDADDVILWIPGVRRSRHALPEREKPAKLLRVICEADDEGNNRR</sequence>
<dbReference type="GO" id="GO:0006400">
    <property type="term" value="P:tRNA modification"/>
    <property type="evidence" value="ECO:0007669"/>
    <property type="project" value="UniProtKB-UniRule"/>
</dbReference>
<keyword evidence="6 8" id="KW-0067">ATP-binding</keyword>
<feature type="binding site" evidence="8">
    <location>
        <begin position="29"/>
        <end position="34"/>
    </location>
    <ligand>
        <name>ATP</name>
        <dbReference type="ChEBI" id="CHEBI:30616"/>
    </ligand>
</feature>
<dbReference type="CDD" id="cd01992">
    <property type="entry name" value="TilS_N"/>
    <property type="match status" value="1"/>
</dbReference>
<dbReference type="AlphaFoldDB" id="A0A4S4BJA8"/>
<dbReference type="GO" id="GO:0005524">
    <property type="term" value="F:ATP binding"/>
    <property type="evidence" value="ECO:0007669"/>
    <property type="project" value="UniProtKB-UniRule"/>
</dbReference>
<evidence type="ECO:0000256" key="2">
    <source>
        <dbReference type="ARBA" id="ARBA00022490"/>
    </source>
</evidence>
<dbReference type="Pfam" id="PF11734">
    <property type="entry name" value="TilS_C"/>
    <property type="match status" value="1"/>
</dbReference>
<proteinExistence type="inferred from homology"/>
<comment type="domain">
    <text evidence="8">The N-terminal region contains the highly conserved SGGXDS motif, predicted to be a P-loop motif involved in ATP binding.</text>
</comment>
<dbReference type="SUPFAM" id="SSF82829">
    <property type="entry name" value="MesJ substrate recognition domain-like"/>
    <property type="match status" value="1"/>
</dbReference>
<comment type="caution">
    <text evidence="10">The sequence shown here is derived from an EMBL/GenBank/DDBJ whole genome shotgun (WGS) entry which is preliminary data.</text>
</comment>
<dbReference type="InterPro" id="IPR012796">
    <property type="entry name" value="Lysidine-tRNA-synth_C"/>
</dbReference>
<dbReference type="RefSeq" id="WP_136372587.1">
    <property type="nucleotide sequence ID" value="NZ_SSOB01000040.1"/>
</dbReference>
<evidence type="ECO:0000256" key="1">
    <source>
        <dbReference type="ARBA" id="ARBA00004496"/>
    </source>
</evidence>
<dbReference type="SUPFAM" id="SSF52402">
    <property type="entry name" value="Adenine nucleotide alpha hydrolases-like"/>
    <property type="match status" value="1"/>
</dbReference>